<dbReference type="GO" id="GO:0008168">
    <property type="term" value="F:methyltransferase activity"/>
    <property type="evidence" value="ECO:0007669"/>
    <property type="project" value="UniProtKB-KW"/>
</dbReference>
<sequence length="431" mass="47826">MKKKDGYVLDVPYPAHFHKEIQPVWLSSLVGFLGAVAPDITTPYSYCELGCGVGINLLIAAATNPQGQFVGVDFNEKHLAIARSAAQSIGLKNIRFIQEDFAGFAKSNNLFFDFIVTHGVWSWVSPLQQQSVMRVVAKSLKPKGLFYLHYMCHPGATRMIPVQKLLNELAHQLSGTSEQNVQAGIDLLGRLDEVGVFWDQPALSANVQALKQKNASYLAHDFLNDHWRPQHSVDVHRLVAQADVVYLGSADAFENLDNLSIPGGVQPLLANLSSPVLREVVKDLSRNQHQRRDLFQRNPVRLSTQEHLECVAAMRFRLLPGAPRSGGLSFATPIGEIQGPEEVFSPLLERLAECPTSFDELSRLPVFSGKPGLLSQSLQMLMWRGCVHPLREGEQPDPDALGRLTEWLEKNQLELAVVEDCGTAAHRPHEK</sequence>
<keyword evidence="4" id="KW-1185">Reference proteome</keyword>
<evidence type="ECO:0000313" key="4">
    <source>
        <dbReference type="Proteomes" id="UP000292639"/>
    </source>
</evidence>
<dbReference type="GO" id="GO:0032259">
    <property type="term" value="P:methylation"/>
    <property type="evidence" value="ECO:0007669"/>
    <property type="project" value="UniProtKB-KW"/>
</dbReference>
<dbReference type="SUPFAM" id="SSF53335">
    <property type="entry name" value="S-adenosyl-L-methionine-dependent methyltransferases"/>
    <property type="match status" value="1"/>
</dbReference>
<dbReference type="Proteomes" id="UP000292639">
    <property type="component" value="Unassembled WGS sequence"/>
</dbReference>
<accession>A0A4Q9R1J5</accession>
<organism evidence="3 4">
    <name type="scientific">Stutzerimonas kirkiae</name>
    <dbReference type="NCBI Taxonomy" id="2211392"/>
    <lineage>
        <taxon>Bacteria</taxon>
        <taxon>Pseudomonadati</taxon>
        <taxon>Pseudomonadota</taxon>
        <taxon>Gammaproteobacteria</taxon>
        <taxon>Pseudomonadales</taxon>
        <taxon>Pseudomonadaceae</taxon>
        <taxon>Stutzerimonas</taxon>
    </lineage>
</organism>
<evidence type="ECO:0000259" key="1">
    <source>
        <dbReference type="Pfam" id="PF10119"/>
    </source>
</evidence>
<reference evidence="3 4" key="1">
    <citation type="submission" date="2018-06" db="EMBL/GenBank/DDBJ databases">
        <title>Three novel Pseudomonas species isolated from symptomatic oak.</title>
        <authorList>
            <person name="Bueno-Gonzalez V."/>
            <person name="Brady C."/>
        </authorList>
    </citation>
    <scope>NUCLEOTIDE SEQUENCE [LARGE SCALE GENOMIC DNA]</scope>
    <source>
        <strain evidence="3 4">P17C</strain>
    </source>
</reference>
<protein>
    <submittedName>
        <fullName evidence="3">SAM-dependent methyltransferase</fullName>
    </submittedName>
</protein>
<dbReference type="PANTHER" id="PTHR43861:SF1">
    <property type="entry name" value="TRANS-ACONITATE 2-METHYLTRANSFERASE"/>
    <property type="match status" value="1"/>
</dbReference>
<keyword evidence="3" id="KW-0808">Transferase</keyword>
<dbReference type="RefSeq" id="WP_131185314.1">
    <property type="nucleotide sequence ID" value="NZ_QJUO01000025.1"/>
</dbReference>
<feature type="domain" description="Methyltransferase regulatory" evidence="1">
    <location>
        <begin position="215"/>
        <end position="297"/>
    </location>
</feature>
<comment type="caution">
    <text evidence="3">The sequence shown here is derived from an EMBL/GenBank/DDBJ whole genome shotgun (WGS) entry which is preliminary data.</text>
</comment>
<dbReference type="OrthoDB" id="323463at2"/>
<feature type="domain" description="Methyltransferase" evidence="2">
    <location>
        <begin position="44"/>
        <end position="178"/>
    </location>
</feature>
<gene>
    <name evidence="3" type="ORF">DNJ96_14955</name>
</gene>
<evidence type="ECO:0000259" key="2">
    <source>
        <dbReference type="Pfam" id="PF13847"/>
    </source>
</evidence>
<dbReference type="CDD" id="cd02440">
    <property type="entry name" value="AdoMet_MTases"/>
    <property type="match status" value="1"/>
</dbReference>
<dbReference type="Pfam" id="PF10119">
    <property type="entry name" value="MethyTransf_Reg"/>
    <property type="match status" value="1"/>
</dbReference>
<evidence type="ECO:0000313" key="3">
    <source>
        <dbReference type="EMBL" id="TBU92650.1"/>
    </source>
</evidence>
<dbReference type="InterPro" id="IPR025714">
    <property type="entry name" value="Methyltranfer_dom"/>
</dbReference>
<dbReference type="InterPro" id="IPR029063">
    <property type="entry name" value="SAM-dependent_MTases_sf"/>
</dbReference>
<dbReference type="PANTHER" id="PTHR43861">
    <property type="entry name" value="TRANS-ACONITATE 2-METHYLTRANSFERASE-RELATED"/>
    <property type="match status" value="1"/>
</dbReference>
<keyword evidence="3" id="KW-0489">Methyltransferase</keyword>
<dbReference type="AlphaFoldDB" id="A0A4Q9R1J5"/>
<dbReference type="Pfam" id="PF13847">
    <property type="entry name" value="Methyltransf_31"/>
    <property type="match status" value="1"/>
</dbReference>
<proteinExistence type="predicted"/>
<dbReference type="InterPro" id="IPR018773">
    <property type="entry name" value="MeTrfase_reg_dom_prd"/>
</dbReference>
<name>A0A4Q9R1J5_9GAMM</name>
<dbReference type="EMBL" id="QJUP01000023">
    <property type="protein sequence ID" value="TBU92650.1"/>
    <property type="molecule type" value="Genomic_DNA"/>
</dbReference>
<dbReference type="Gene3D" id="3.40.50.150">
    <property type="entry name" value="Vaccinia Virus protein VP39"/>
    <property type="match status" value="1"/>
</dbReference>